<comment type="caution">
    <text evidence="1">The sequence shown here is derived from an EMBL/GenBank/DDBJ whole genome shotgun (WGS) entry which is preliminary data.</text>
</comment>
<evidence type="ECO:0000313" key="1">
    <source>
        <dbReference type="EMBL" id="PNL62228.1"/>
    </source>
</evidence>
<dbReference type="SUPFAM" id="SSF140860">
    <property type="entry name" value="Pseudo ankyrin repeat-like"/>
    <property type="match status" value="1"/>
</dbReference>
<organism evidence="1 2">
    <name type="scientific">Legionella anisa</name>
    <dbReference type="NCBI Taxonomy" id="28082"/>
    <lineage>
        <taxon>Bacteria</taxon>
        <taxon>Pseudomonadati</taxon>
        <taxon>Pseudomonadota</taxon>
        <taxon>Gammaproteobacteria</taxon>
        <taxon>Legionellales</taxon>
        <taxon>Legionellaceae</taxon>
        <taxon>Legionella</taxon>
    </lineage>
</organism>
<dbReference type="EMBL" id="NBTX02000004">
    <property type="protein sequence ID" value="PNL62228.1"/>
    <property type="molecule type" value="Genomic_DNA"/>
</dbReference>
<gene>
    <name evidence="1" type="ORF">A6J39_013930</name>
</gene>
<protein>
    <submittedName>
        <fullName evidence="1">Uncharacterized protein</fullName>
    </submittedName>
</protein>
<sequence>MPSSDYSDELSTLRKNISTLNEIYDEHQIKELFVEAVRLGSIELAHQLINHDKKNSRFLKFERDPFSKGDSIQEMLLKVEKLEELDSKIQRLNINSDEMELKQLMTEAVELGSLERLKAIHRIKPEIKLAEIEVEKQGKKLNLLFCTGTNPSPELTSFLIENDVPISVHADATQKKPSYFIDSLINNN</sequence>
<dbReference type="Proteomes" id="UP000192511">
    <property type="component" value="Unassembled WGS sequence"/>
</dbReference>
<keyword evidence="2" id="KW-1185">Reference proteome</keyword>
<accession>A0AAX0WUH6</accession>
<reference evidence="1" key="1">
    <citation type="submission" date="2017-12" db="EMBL/GenBank/DDBJ databases">
        <title>FDA dAtabase for Regulatory Grade micrObial Sequences (FDA-ARGOS): Supporting development and validation of Infectious Disease Dx tests.</title>
        <authorList>
            <person name="Kerrigan L."/>
            <person name="Tallon L.J."/>
            <person name="Sadzewicz L."/>
            <person name="Sengamalay N."/>
            <person name="Ott S."/>
            <person name="Godinez A."/>
            <person name="Nagaraj S."/>
            <person name="Vavikolanu K."/>
            <person name="Vyas G."/>
            <person name="Nadendla S."/>
            <person name="Aluvathingal J."/>
            <person name="Sichtig H."/>
        </authorList>
    </citation>
    <scope>NUCLEOTIDE SEQUENCE [LARGE SCALE GENOMIC DNA]</scope>
    <source>
        <strain evidence="1">FDAARGOS_200</strain>
    </source>
</reference>
<name>A0AAX0WUH6_9GAMM</name>
<dbReference type="AlphaFoldDB" id="A0AAX0WUH6"/>
<evidence type="ECO:0000313" key="2">
    <source>
        <dbReference type="Proteomes" id="UP000192511"/>
    </source>
</evidence>
<proteinExistence type="predicted"/>
<dbReference type="GeneID" id="98065408"/>
<dbReference type="RefSeq" id="WP_019235472.1">
    <property type="nucleotide sequence ID" value="NZ_CAAAHR010000022.1"/>
</dbReference>